<dbReference type="InterPro" id="IPR050351">
    <property type="entry name" value="BphY/WalK/GraS-like"/>
</dbReference>
<dbReference type="Pfam" id="PF02518">
    <property type="entry name" value="HATPase_c"/>
    <property type="match status" value="1"/>
</dbReference>
<dbReference type="InterPro" id="IPR003594">
    <property type="entry name" value="HATPase_dom"/>
</dbReference>
<dbReference type="InterPro" id="IPR005467">
    <property type="entry name" value="His_kinase_dom"/>
</dbReference>
<dbReference type="GO" id="GO:0007234">
    <property type="term" value="P:osmosensory signaling via phosphorelay pathway"/>
    <property type="evidence" value="ECO:0007669"/>
    <property type="project" value="TreeGrafter"/>
</dbReference>
<dbReference type="PRINTS" id="PR00344">
    <property type="entry name" value="BCTRLSENSOR"/>
</dbReference>
<dbReference type="InterPro" id="IPR000014">
    <property type="entry name" value="PAS"/>
</dbReference>
<dbReference type="InterPro" id="IPR036097">
    <property type="entry name" value="HisK_dim/P_sf"/>
</dbReference>
<dbReference type="PROSITE" id="PS50109">
    <property type="entry name" value="HIS_KIN"/>
    <property type="match status" value="1"/>
</dbReference>
<dbReference type="SUPFAM" id="SSF47384">
    <property type="entry name" value="Homodimeric domain of signal transducing histidine kinase"/>
    <property type="match status" value="1"/>
</dbReference>
<dbReference type="GO" id="GO:0016020">
    <property type="term" value="C:membrane"/>
    <property type="evidence" value="ECO:0007669"/>
    <property type="project" value="UniProtKB-SubCell"/>
</dbReference>
<proteinExistence type="predicted"/>
<dbReference type="GO" id="GO:0030295">
    <property type="term" value="F:protein kinase activator activity"/>
    <property type="evidence" value="ECO:0007669"/>
    <property type="project" value="TreeGrafter"/>
</dbReference>
<comment type="catalytic activity">
    <reaction evidence="1">
        <text>ATP + protein L-histidine = ADP + protein N-phospho-L-histidine.</text>
        <dbReference type="EC" id="2.7.13.3"/>
    </reaction>
</comment>
<dbReference type="Gene3D" id="3.30.565.10">
    <property type="entry name" value="Histidine kinase-like ATPase, C-terminal domain"/>
    <property type="match status" value="1"/>
</dbReference>
<evidence type="ECO:0000256" key="6">
    <source>
        <dbReference type="ARBA" id="ARBA00023136"/>
    </source>
</evidence>
<dbReference type="EMBL" id="DSOV01000012">
    <property type="protein sequence ID" value="HEN41588.1"/>
    <property type="molecule type" value="Genomic_DNA"/>
</dbReference>
<dbReference type="Pfam" id="PF13426">
    <property type="entry name" value="PAS_9"/>
    <property type="match status" value="1"/>
</dbReference>
<evidence type="ECO:0000313" key="9">
    <source>
        <dbReference type="EMBL" id="HEN41588.1"/>
    </source>
</evidence>
<keyword evidence="4" id="KW-0808">Transferase</keyword>
<dbReference type="InterPro" id="IPR036890">
    <property type="entry name" value="HATPase_C_sf"/>
</dbReference>
<reference evidence="9" key="1">
    <citation type="journal article" date="2020" name="mSystems">
        <title>Genome- and Community-Level Interaction Insights into Carbon Utilization and Element Cycling Functions of Hydrothermarchaeota in Hydrothermal Sediment.</title>
        <authorList>
            <person name="Zhou Z."/>
            <person name="Liu Y."/>
            <person name="Xu W."/>
            <person name="Pan J."/>
            <person name="Luo Z.H."/>
            <person name="Li M."/>
        </authorList>
    </citation>
    <scope>NUCLEOTIDE SEQUENCE [LARGE SCALE GENOMIC DNA]</scope>
    <source>
        <strain evidence="9">SpSt-349</strain>
    </source>
</reference>
<name>A0A831TZY6_GEOME</name>
<dbReference type="CDD" id="cd00130">
    <property type="entry name" value="PAS"/>
    <property type="match status" value="1"/>
</dbReference>
<dbReference type="SMART" id="SM00387">
    <property type="entry name" value="HATPase_c"/>
    <property type="match status" value="1"/>
</dbReference>
<evidence type="ECO:0000256" key="4">
    <source>
        <dbReference type="ARBA" id="ARBA00022679"/>
    </source>
</evidence>
<feature type="domain" description="PAS" evidence="8">
    <location>
        <begin position="1"/>
        <end position="40"/>
    </location>
</feature>
<accession>A0A831TZY6</accession>
<dbReference type="AlphaFoldDB" id="A0A831TZY6"/>
<dbReference type="SUPFAM" id="SSF55874">
    <property type="entry name" value="ATPase domain of HSP90 chaperone/DNA topoisomerase II/histidine kinase"/>
    <property type="match status" value="1"/>
</dbReference>
<dbReference type="PANTHER" id="PTHR42878:SF15">
    <property type="entry name" value="BACTERIOPHYTOCHROME"/>
    <property type="match status" value="1"/>
</dbReference>
<feature type="domain" description="Histidine kinase" evidence="7">
    <location>
        <begin position="130"/>
        <end position="364"/>
    </location>
</feature>
<gene>
    <name evidence="9" type="ORF">ENQ87_04295</name>
</gene>
<dbReference type="Gene3D" id="1.10.287.130">
    <property type="match status" value="1"/>
</dbReference>
<protein>
    <recommendedName>
        <fullName evidence="2">histidine kinase</fullName>
        <ecNumber evidence="2">2.7.13.3</ecNumber>
    </recommendedName>
</protein>
<dbReference type="SUPFAM" id="SSF55785">
    <property type="entry name" value="PYP-like sensor domain (PAS domain)"/>
    <property type="match status" value="1"/>
</dbReference>
<evidence type="ECO:0000256" key="1">
    <source>
        <dbReference type="ARBA" id="ARBA00000085"/>
    </source>
</evidence>
<dbReference type="CDD" id="cd00082">
    <property type="entry name" value="HisKA"/>
    <property type="match status" value="1"/>
</dbReference>
<keyword evidence="6" id="KW-0472">Membrane</keyword>
<dbReference type="InterPro" id="IPR003661">
    <property type="entry name" value="HisK_dim/P_dom"/>
</dbReference>
<keyword evidence="3" id="KW-0597">Phosphoprotein</keyword>
<keyword evidence="5 9" id="KW-0418">Kinase</keyword>
<dbReference type="GO" id="GO:0000155">
    <property type="term" value="F:phosphorelay sensor kinase activity"/>
    <property type="evidence" value="ECO:0007669"/>
    <property type="project" value="InterPro"/>
</dbReference>
<dbReference type="EC" id="2.7.13.3" evidence="2"/>
<organism evidence="9">
    <name type="scientific">Geobacter metallireducens</name>
    <dbReference type="NCBI Taxonomy" id="28232"/>
    <lineage>
        <taxon>Bacteria</taxon>
        <taxon>Pseudomonadati</taxon>
        <taxon>Thermodesulfobacteriota</taxon>
        <taxon>Desulfuromonadia</taxon>
        <taxon>Geobacterales</taxon>
        <taxon>Geobacteraceae</taxon>
        <taxon>Geobacter</taxon>
    </lineage>
</organism>
<sequence>MHCPDTQMPTIVLGTDGTIIETNRAFTELSGYQGEAVSGRLLHEVILFEGEPRPLGTRETFSEVRLIKSSGTRITLLAILSPVLDQNLRPYRYLLTLTDYRRIPAVAQTLAAIESRVEVSEREMRTFVSSVSHDLRSPVVSIKGFTGELSVITENFLKQLGTVLGPSGDFQALLAQYREEMLDAIGFVEASARRVERLVNLLVVYSKLEGMPLNNQPVEMGGLIRGIATAMRHRLEQKGCRLSLEASFPTLMIDPTVAERIFGNIIDNAVKYLDPSREGAIAIKSGENDREVIFSVRDNGIGIADYNRHKVFMFFRRATDLEIPGDGVGMPLASALAKRYRGRIWFESEEGRGTTFHVAFPKSLVI</sequence>
<dbReference type="PROSITE" id="PS50112">
    <property type="entry name" value="PAS"/>
    <property type="match status" value="1"/>
</dbReference>
<dbReference type="NCBIfam" id="TIGR00229">
    <property type="entry name" value="sensory_box"/>
    <property type="match status" value="1"/>
</dbReference>
<dbReference type="Gene3D" id="3.30.450.20">
    <property type="entry name" value="PAS domain"/>
    <property type="match status" value="1"/>
</dbReference>
<evidence type="ECO:0000259" key="7">
    <source>
        <dbReference type="PROSITE" id="PS50109"/>
    </source>
</evidence>
<comment type="caution">
    <text evidence="9">The sequence shown here is derived from an EMBL/GenBank/DDBJ whole genome shotgun (WGS) entry which is preliminary data.</text>
</comment>
<evidence type="ECO:0000256" key="5">
    <source>
        <dbReference type="ARBA" id="ARBA00022777"/>
    </source>
</evidence>
<dbReference type="PANTHER" id="PTHR42878">
    <property type="entry name" value="TWO-COMPONENT HISTIDINE KINASE"/>
    <property type="match status" value="1"/>
</dbReference>
<evidence type="ECO:0000256" key="3">
    <source>
        <dbReference type="ARBA" id="ARBA00022553"/>
    </source>
</evidence>
<evidence type="ECO:0000259" key="8">
    <source>
        <dbReference type="PROSITE" id="PS50112"/>
    </source>
</evidence>
<dbReference type="GO" id="GO:0000156">
    <property type="term" value="F:phosphorelay response regulator activity"/>
    <property type="evidence" value="ECO:0007669"/>
    <property type="project" value="TreeGrafter"/>
</dbReference>
<dbReference type="InterPro" id="IPR004358">
    <property type="entry name" value="Sig_transdc_His_kin-like_C"/>
</dbReference>
<dbReference type="InterPro" id="IPR035965">
    <property type="entry name" value="PAS-like_dom_sf"/>
</dbReference>
<evidence type="ECO:0000256" key="2">
    <source>
        <dbReference type="ARBA" id="ARBA00012438"/>
    </source>
</evidence>